<evidence type="ECO:0000259" key="6">
    <source>
        <dbReference type="Pfam" id="PF00700"/>
    </source>
</evidence>
<dbReference type="EMBL" id="JADBHS010000003">
    <property type="protein sequence ID" value="MBE2986007.1"/>
    <property type="molecule type" value="Genomic_DNA"/>
</dbReference>
<dbReference type="RefSeq" id="WP_170016117.1">
    <property type="nucleotide sequence ID" value="NZ_CP012545.1"/>
</dbReference>
<evidence type="ECO:0000313" key="10">
    <source>
        <dbReference type="Proteomes" id="UP001318760"/>
    </source>
</evidence>
<proteinExistence type="inferred from homology"/>
<dbReference type="InterPro" id="IPR001029">
    <property type="entry name" value="Flagellin_N"/>
</dbReference>
<dbReference type="NCBIfam" id="NF011282">
    <property type="entry name" value="PRK14692.1"/>
    <property type="match status" value="1"/>
</dbReference>
<evidence type="ECO:0000256" key="4">
    <source>
        <dbReference type="SAM" id="Coils"/>
    </source>
</evidence>
<dbReference type="EMBL" id="LIWG01000004">
    <property type="protein sequence ID" value="MBE3608026.1"/>
    <property type="molecule type" value="Genomic_DNA"/>
</dbReference>
<evidence type="ECO:0000256" key="1">
    <source>
        <dbReference type="ARBA" id="ARBA00005709"/>
    </source>
</evidence>
<dbReference type="Pfam" id="PF00669">
    <property type="entry name" value="Flagellin_N"/>
    <property type="match status" value="1"/>
</dbReference>
<dbReference type="PANTHER" id="PTHR42792">
    <property type="entry name" value="FLAGELLIN"/>
    <property type="match status" value="1"/>
</dbReference>
<dbReference type="GO" id="GO:0005198">
    <property type="term" value="F:structural molecule activity"/>
    <property type="evidence" value="ECO:0007669"/>
    <property type="project" value="UniProtKB-UniRule"/>
</dbReference>
<feature type="coiled-coil region" evidence="4">
    <location>
        <begin position="73"/>
        <end position="100"/>
    </location>
</feature>
<dbReference type="Pfam" id="PF00700">
    <property type="entry name" value="Flagellin_C"/>
    <property type="match status" value="1"/>
</dbReference>
<feature type="domain" description="Flagellin C-terminal" evidence="6">
    <location>
        <begin position="672"/>
        <end position="754"/>
    </location>
</feature>
<dbReference type="PANTHER" id="PTHR42792:SF1">
    <property type="entry name" value="FLAGELLAR HOOK-ASSOCIATED PROTEIN 3"/>
    <property type="match status" value="1"/>
</dbReference>
<comment type="similarity">
    <text evidence="1 3">Belongs to the bacterial flagellin family.</text>
</comment>
<evidence type="ECO:0000256" key="2">
    <source>
        <dbReference type="ARBA" id="ARBA00023143"/>
    </source>
</evidence>
<keyword evidence="4" id="KW-0175">Coiled coil</keyword>
<evidence type="ECO:0000313" key="7">
    <source>
        <dbReference type="EMBL" id="MBE2986007.1"/>
    </source>
</evidence>
<dbReference type="Proteomes" id="UP001318760">
    <property type="component" value="Unassembled WGS sequence"/>
</dbReference>
<name>A0AAW3ZVG5_9BACT</name>
<protein>
    <recommendedName>
        <fullName evidence="3">Flagellin</fullName>
    </recommendedName>
</protein>
<keyword evidence="2 3" id="KW-0975">Bacterial flagellum</keyword>
<dbReference type="Gene3D" id="1.20.1330.10">
    <property type="entry name" value="f41 fragment of flagellin, N-terminal domain"/>
    <property type="match status" value="2"/>
</dbReference>
<dbReference type="GO" id="GO:0005576">
    <property type="term" value="C:extracellular region"/>
    <property type="evidence" value="ECO:0007669"/>
    <property type="project" value="UniProtKB-SubCell"/>
</dbReference>
<evidence type="ECO:0000313" key="8">
    <source>
        <dbReference type="EMBL" id="MBE3608026.1"/>
    </source>
</evidence>
<dbReference type="AlphaFoldDB" id="A0AAW3ZVG5"/>
<reference evidence="8 9" key="1">
    <citation type="submission" date="2015-08" db="EMBL/GenBank/DDBJ databases">
        <title>Comparative genomics of the Campylobacter concisus group.</title>
        <authorList>
            <person name="Yee E."/>
            <person name="Chapman M.H."/>
            <person name="Huynh S."/>
            <person name="Bono J.L."/>
            <person name="On S.L."/>
            <person name="St Leger J."/>
            <person name="Foster G."/>
            <person name="Parker C.T."/>
            <person name="Miller W.G."/>
        </authorList>
    </citation>
    <scope>NUCLEOTIDE SEQUENCE [LARGE SCALE GENOMIC DNA]</scope>
    <source>
        <strain evidence="8 9">RM9337</strain>
    </source>
</reference>
<dbReference type="InterPro" id="IPR046358">
    <property type="entry name" value="Flagellin_C"/>
</dbReference>
<gene>
    <name evidence="8" type="primary">flgL</name>
    <name evidence="7" type="ORF">CCAL12919_02495</name>
    <name evidence="8" type="ORF">CCAL9337_04680</name>
</gene>
<accession>A0AAW3ZVG5</accession>
<keyword evidence="8" id="KW-0966">Cell projection</keyword>
<sequence length="754" mass="83399">MRITNQWRYNQTLYDYQRNMAGVQKNYLQLSNGVKINQAYDDASLYNDGMRLDYEVETFSQVIEATSKSVNFAKNTDKSLQEFEKQLENFKTKMIQAASDVHSSTSLEALANELVGIKDHLVNIANTSVNGQFLFSGSAVDTKPIDGSGKYQGNGESMKTSAGAQIELAYNIPGKQVFLGSDNDYNKILTTNVSLIDNTKDYSNGTELKYLNEQSTIKQMVGLNYVNNKNTINSDYDFTDKDIDFPGTYFFLQGTKPDGTSFTSKFKVTDDTTLEGLMDKIGYEFGNTKGSKVVDVSINNDGQFNIKDLTKGSQVLDFHMVAATVKVDNKADLATAIADETAGNSPLEAVDTLSALQTLADNGDVHITNFIKSNFKDKASNKVDSFDYDNVMFEKSNNQLIGNISQVNRKTGEVATDSTRLSQTAAAQQLYPNSQDRYNIDNQKLAIEVKSKTGIKYTIELILGTQDPSTPVLFTIQATDANGNNAFPTGTPATRSLAVYNADEFGEYRTQTNDFTYRQLMDIVAMAASDNIPNPPHVENATTTTEQRRQNYEAYKDAIEKSHGSVEVNLDDKGRITLTDKTQSVTNIELSIQDASESGKFYGDSTGNTAATKQGNGSVFSFMENNAVTIDEPGIDMFADLDSMIEAVRQGYYRASDENGDPRNTGMQGALQRLDHLMDHVNKEITKIGSQTNLITTTKERAELMKVNVQTVKSDIMDADYAEAYLAFTQKSLAYQAMLQATSKINQLSLLNYM</sequence>
<keyword evidence="8" id="KW-0969">Cilium</keyword>
<comment type="caution">
    <text evidence="8">The sequence shown here is derived from an EMBL/GenBank/DDBJ whole genome shotgun (WGS) entry which is preliminary data.</text>
</comment>
<keyword evidence="8" id="KW-0282">Flagellum</keyword>
<keyword evidence="9" id="KW-1185">Reference proteome</keyword>
<evidence type="ECO:0000256" key="3">
    <source>
        <dbReference type="RuleBase" id="RU362073"/>
    </source>
</evidence>
<feature type="domain" description="Flagellin N-terminal" evidence="5">
    <location>
        <begin position="5"/>
        <end position="138"/>
    </location>
</feature>
<evidence type="ECO:0000313" key="9">
    <source>
        <dbReference type="Proteomes" id="UP000650616"/>
    </source>
</evidence>
<dbReference type="InterPro" id="IPR001492">
    <property type="entry name" value="Flagellin"/>
</dbReference>
<comment type="subcellular location">
    <subcellularLocation>
        <location evidence="3">Secreted</location>
    </subcellularLocation>
    <subcellularLocation>
        <location evidence="3">Bacterial flagellum</location>
    </subcellularLocation>
</comment>
<organism evidence="8 9">
    <name type="scientific">Campylobacter californiensis</name>
    <dbReference type="NCBI Taxonomy" id="1032243"/>
    <lineage>
        <taxon>Bacteria</taxon>
        <taxon>Pseudomonadati</taxon>
        <taxon>Campylobacterota</taxon>
        <taxon>Epsilonproteobacteria</taxon>
        <taxon>Campylobacterales</taxon>
        <taxon>Campylobacteraceae</taxon>
        <taxon>Campylobacter</taxon>
    </lineage>
</organism>
<keyword evidence="3" id="KW-0964">Secreted</keyword>
<dbReference type="GO" id="GO:0009288">
    <property type="term" value="C:bacterial-type flagellum"/>
    <property type="evidence" value="ECO:0007669"/>
    <property type="project" value="UniProtKB-SubCell"/>
</dbReference>
<evidence type="ECO:0000259" key="5">
    <source>
        <dbReference type="Pfam" id="PF00669"/>
    </source>
</evidence>
<dbReference type="SUPFAM" id="SSF64518">
    <property type="entry name" value="Phase 1 flagellin"/>
    <property type="match status" value="1"/>
</dbReference>
<dbReference type="Proteomes" id="UP000650616">
    <property type="component" value="Unassembled WGS sequence"/>
</dbReference>
<reference evidence="7 10" key="2">
    <citation type="submission" date="2020-10" db="EMBL/GenBank/DDBJ databases">
        <title>Campylobacter californiensis sp. nov. isolated from cattle and feral swine in California.</title>
        <authorList>
            <person name="Miller W.G."/>
        </authorList>
    </citation>
    <scope>NUCLEOTIDE SEQUENCE [LARGE SCALE GENOMIC DNA]</scope>
    <source>
        <strain evidence="7 10">RM12919</strain>
    </source>
</reference>
<comment type="function">
    <text evidence="3">Flagellin is the subunit protein which polymerizes to form the filaments of bacterial flagella.</text>
</comment>